<evidence type="ECO:0000313" key="2">
    <source>
        <dbReference type="Proteomes" id="UP001501772"/>
    </source>
</evidence>
<sequence length="47" mass="5483">MSVVYAKVVNLTEKAWAFGDKRLKFVSTCVNIQMSDVRKSEVWLYLK</sequence>
<dbReference type="Proteomes" id="UP001501772">
    <property type="component" value="Unassembled WGS sequence"/>
</dbReference>
<organism evidence="1 2">
    <name type="scientific">Pedobacter jeongneungensis</name>
    <dbReference type="NCBI Taxonomy" id="947309"/>
    <lineage>
        <taxon>Bacteria</taxon>
        <taxon>Pseudomonadati</taxon>
        <taxon>Bacteroidota</taxon>
        <taxon>Sphingobacteriia</taxon>
        <taxon>Sphingobacteriales</taxon>
        <taxon>Sphingobacteriaceae</taxon>
        <taxon>Pedobacter</taxon>
    </lineage>
</organism>
<proteinExistence type="predicted"/>
<evidence type="ECO:0000313" key="1">
    <source>
        <dbReference type="EMBL" id="GAA4208233.1"/>
    </source>
</evidence>
<keyword evidence="2" id="KW-1185">Reference proteome</keyword>
<protein>
    <submittedName>
        <fullName evidence="1">Uncharacterized protein</fullName>
    </submittedName>
</protein>
<gene>
    <name evidence="1" type="ORF">GCM10022289_31780</name>
</gene>
<reference evidence="2" key="1">
    <citation type="journal article" date="2019" name="Int. J. Syst. Evol. Microbiol.">
        <title>The Global Catalogue of Microorganisms (GCM) 10K type strain sequencing project: providing services to taxonomists for standard genome sequencing and annotation.</title>
        <authorList>
            <consortium name="The Broad Institute Genomics Platform"/>
            <consortium name="The Broad Institute Genome Sequencing Center for Infectious Disease"/>
            <person name="Wu L."/>
            <person name="Ma J."/>
        </authorList>
    </citation>
    <scope>NUCLEOTIDE SEQUENCE [LARGE SCALE GENOMIC DNA]</scope>
    <source>
        <strain evidence="2">JCM 17626</strain>
    </source>
</reference>
<accession>A0ABP8BJC5</accession>
<dbReference type="EMBL" id="BAABBY010000008">
    <property type="protein sequence ID" value="GAA4208233.1"/>
    <property type="molecule type" value="Genomic_DNA"/>
</dbReference>
<comment type="caution">
    <text evidence="1">The sequence shown here is derived from an EMBL/GenBank/DDBJ whole genome shotgun (WGS) entry which is preliminary data.</text>
</comment>
<name>A0ABP8BJC5_9SPHI</name>